<organism evidence="2 3">
    <name type="scientific">Saponaria officinalis</name>
    <name type="common">Common soapwort</name>
    <name type="synonym">Lychnis saponaria</name>
    <dbReference type="NCBI Taxonomy" id="3572"/>
    <lineage>
        <taxon>Eukaryota</taxon>
        <taxon>Viridiplantae</taxon>
        <taxon>Streptophyta</taxon>
        <taxon>Embryophyta</taxon>
        <taxon>Tracheophyta</taxon>
        <taxon>Spermatophyta</taxon>
        <taxon>Magnoliopsida</taxon>
        <taxon>eudicotyledons</taxon>
        <taxon>Gunneridae</taxon>
        <taxon>Pentapetalae</taxon>
        <taxon>Caryophyllales</taxon>
        <taxon>Caryophyllaceae</taxon>
        <taxon>Caryophylleae</taxon>
        <taxon>Saponaria</taxon>
    </lineage>
</organism>
<dbReference type="AlphaFoldDB" id="A0AAW1HGF8"/>
<keyword evidence="3" id="KW-1185">Reference proteome</keyword>
<comment type="caution">
    <text evidence="2">The sequence shown here is derived from an EMBL/GenBank/DDBJ whole genome shotgun (WGS) entry which is preliminary data.</text>
</comment>
<feature type="compositionally biased region" description="Basic residues" evidence="1">
    <location>
        <begin position="1"/>
        <end position="13"/>
    </location>
</feature>
<reference evidence="2" key="1">
    <citation type="submission" date="2024-03" db="EMBL/GenBank/DDBJ databases">
        <title>WGS assembly of Saponaria officinalis var. Norfolk2.</title>
        <authorList>
            <person name="Jenkins J."/>
            <person name="Shu S."/>
            <person name="Grimwood J."/>
            <person name="Barry K."/>
            <person name="Goodstein D."/>
            <person name="Schmutz J."/>
            <person name="Leebens-Mack J."/>
            <person name="Osbourn A."/>
        </authorList>
    </citation>
    <scope>NUCLEOTIDE SEQUENCE [LARGE SCALE GENOMIC DNA]</scope>
    <source>
        <strain evidence="2">JIC</strain>
    </source>
</reference>
<dbReference type="EMBL" id="JBDFQZ010000011">
    <property type="protein sequence ID" value="KAK9675366.1"/>
    <property type="molecule type" value="Genomic_DNA"/>
</dbReference>
<sequence>MKLNKSKKNKGKVHPSPSSSSSSSSSNDAVSNLNKLLPPTILTLISILSLQDKQVLSYMLSHSLSSSSSSSSWSSVDNNNKSGKKAVIINHKTPCFDCGCFDCYTTYWFRWDSSPHRELIHQAIEAFEEHLANSELPKKVVQKSGRKRENINVHNEIEKVEESANLRRENINVHNDVEKVEQSSVLMERESPERVEAAVDGGGGGGGDVEVKEGGGAQEENKKKKKMVQQQQQNKGLARKVLPDVIGLFNSRIWSLWGPNV</sequence>
<proteinExistence type="predicted"/>
<evidence type="ECO:0000313" key="2">
    <source>
        <dbReference type="EMBL" id="KAK9675366.1"/>
    </source>
</evidence>
<feature type="region of interest" description="Disordered" evidence="1">
    <location>
        <begin position="197"/>
        <end position="236"/>
    </location>
</feature>
<name>A0AAW1HGF8_SAPOF</name>
<dbReference type="Proteomes" id="UP001443914">
    <property type="component" value="Unassembled WGS sequence"/>
</dbReference>
<feature type="compositionally biased region" description="Low complexity" evidence="1">
    <location>
        <begin position="15"/>
        <end position="26"/>
    </location>
</feature>
<evidence type="ECO:0000313" key="3">
    <source>
        <dbReference type="Proteomes" id="UP001443914"/>
    </source>
</evidence>
<gene>
    <name evidence="2" type="ORF">RND81_11G003200</name>
</gene>
<dbReference type="PANTHER" id="PTHR31903">
    <property type="entry name" value="F12F1.11-RELATED"/>
    <property type="match status" value="1"/>
</dbReference>
<dbReference type="PANTHER" id="PTHR31903:SF4">
    <property type="entry name" value="OS11G0490300 PROTEIN"/>
    <property type="match status" value="1"/>
</dbReference>
<accession>A0AAW1HGF8</accession>
<protein>
    <submittedName>
        <fullName evidence="2">Uncharacterized protein</fullName>
    </submittedName>
</protein>
<feature type="region of interest" description="Disordered" evidence="1">
    <location>
        <begin position="1"/>
        <end position="27"/>
    </location>
</feature>
<evidence type="ECO:0000256" key="1">
    <source>
        <dbReference type="SAM" id="MobiDB-lite"/>
    </source>
</evidence>